<feature type="region of interest" description="Disordered" evidence="1">
    <location>
        <begin position="536"/>
        <end position="562"/>
    </location>
</feature>
<dbReference type="STRING" id="2070753.A0A3A2ZQ94"/>
<proteinExistence type="predicted"/>
<feature type="compositionally biased region" description="Polar residues" evidence="1">
    <location>
        <begin position="207"/>
        <end position="216"/>
    </location>
</feature>
<feature type="region of interest" description="Disordered" evidence="1">
    <location>
        <begin position="207"/>
        <end position="289"/>
    </location>
</feature>
<feature type="compositionally biased region" description="Polar residues" evidence="1">
    <location>
        <begin position="225"/>
        <end position="244"/>
    </location>
</feature>
<feature type="region of interest" description="Disordered" evidence="1">
    <location>
        <begin position="323"/>
        <end position="495"/>
    </location>
</feature>
<evidence type="ECO:0000256" key="1">
    <source>
        <dbReference type="SAM" id="MobiDB-lite"/>
    </source>
</evidence>
<dbReference type="AlphaFoldDB" id="A0A3A2ZQ94"/>
<evidence type="ECO:0000256" key="2">
    <source>
        <dbReference type="SAM" id="Phobius"/>
    </source>
</evidence>
<organism evidence="3 4">
    <name type="scientific">Aspergillus sclerotialis</name>
    <dbReference type="NCBI Taxonomy" id="2070753"/>
    <lineage>
        <taxon>Eukaryota</taxon>
        <taxon>Fungi</taxon>
        <taxon>Dikarya</taxon>
        <taxon>Ascomycota</taxon>
        <taxon>Pezizomycotina</taxon>
        <taxon>Eurotiomycetes</taxon>
        <taxon>Eurotiomycetidae</taxon>
        <taxon>Eurotiales</taxon>
        <taxon>Aspergillaceae</taxon>
        <taxon>Aspergillus</taxon>
        <taxon>Aspergillus subgen. Polypaecilum</taxon>
    </lineage>
</organism>
<name>A0A3A2ZQ94_9EURO</name>
<dbReference type="Proteomes" id="UP000266188">
    <property type="component" value="Unassembled WGS sequence"/>
</dbReference>
<reference evidence="4" key="1">
    <citation type="submission" date="2017-02" db="EMBL/GenBank/DDBJ databases">
        <authorList>
            <person name="Tafer H."/>
            <person name="Lopandic K."/>
        </authorList>
    </citation>
    <scope>NUCLEOTIDE SEQUENCE [LARGE SCALE GENOMIC DNA]</scope>
    <source>
        <strain evidence="4">CBS 366.77</strain>
    </source>
</reference>
<feature type="compositionally biased region" description="Low complexity" evidence="1">
    <location>
        <begin position="460"/>
        <end position="469"/>
    </location>
</feature>
<feature type="compositionally biased region" description="Basic and acidic residues" evidence="1">
    <location>
        <begin position="140"/>
        <end position="152"/>
    </location>
</feature>
<evidence type="ECO:0000313" key="3">
    <source>
        <dbReference type="EMBL" id="RJE21524.1"/>
    </source>
</evidence>
<dbReference type="EMBL" id="MVGC01000222">
    <property type="protein sequence ID" value="RJE21524.1"/>
    <property type="molecule type" value="Genomic_DNA"/>
</dbReference>
<feature type="region of interest" description="Disordered" evidence="1">
    <location>
        <begin position="139"/>
        <end position="167"/>
    </location>
</feature>
<keyword evidence="2" id="KW-1133">Transmembrane helix</keyword>
<keyword evidence="2" id="KW-0812">Transmembrane</keyword>
<feature type="transmembrane region" description="Helical" evidence="2">
    <location>
        <begin position="46"/>
        <end position="75"/>
    </location>
</feature>
<keyword evidence="2" id="KW-0472">Membrane</keyword>
<dbReference type="OrthoDB" id="5404940at2759"/>
<keyword evidence="4" id="KW-1185">Reference proteome</keyword>
<protein>
    <submittedName>
        <fullName evidence="3">Uncharacterized protein</fullName>
    </submittedName>
</protein>
<feature type="transmembrane region" description="Helical" evidence="2">
    <location>
        <begin position="7"/>
        <end position="26"/>
    </location>
</feature>
<accession>A0A3A2ZQ94</accession>
<feature type="compositionally biased region" description="Polar residues" evidence="1">
    <location>
        <begin position="416"/>
        <end position="427"/>
    </location>
</feature>
<gene>
    <name evidence="3" type="ORF">PHISCL_06128</name>
</gene>
<feature type="compositionally biased region" description="Polar residues" evidence="1">
    <location>
        <begin position="387"/>
        <end position="400"/>
    </location>
</feature>
<evidence type="ECO:0000313" key="4">
    <source>
        <dbReference type="Proteomes" id="UP000266188"/>
    </source>
</evidence>
<sequence>MVFAATLDLGLIPFYIFAAYIAYGQYTAGSYNWETLFDVNEMTEQIAKALFLLCIVNGGLHAISFGISVFLATIFRQIRQLPPDLNPLEDNLTARPHKRNKSELTEKYLSQSSLDSGIGMDDPLIGAPRNVPFMHTRGMSGDDSHTSYENHQDIQQPPVPHHEYLPSTEPARPEVRFRQLGCQPNVQISPMPVTTLDNALARPTSAIIQNDTNWDTSAPEPERTMSVSPASDNWVAYQSRSPSPAYNRHPHADEGLSPVEETQEEKPASRGSSPVFTRSNTSASTNSGFRNWLNYSQRYGRDVSGPIAEETRGEYESLATHEYYGNEEDTRNAPQQNTYYDDTNTEQDLGDNRINIHLDHEDNEEDRSHATRVNPLAMNPPTPQPVENPTENSPASTTTGRMVLTDIPNLTPTPPSNTKSSKQQKQNRFYGDLESKTGLSVPRNTSENDKTLKKQRSKLAKSSSQKAKAYLGLKQHDDSDDETDPAATEGDRKGRVISNSGADIAAQRSLGLGSNLSYGNYIAGLGVGRRRDVSGKIAEEGRGGSEAGQSKPMVQNTTPRAAGWARFAGL</sequence>
<comment type="caution">
    <text evidence="3">The sequence shown here is derived from an EMBL/GenBank/DDBJ whole genome shotgun (WGS) entry which is preliminary data.</text>
</comment>
<feature type="compositionally biased region" description="Polar residues" evidence="1">
    <location>
        <begin position="270"/>
        <end position="289"/>
    </location>
</feature>
<feature type="compositionally biased region" description="Basic and acidic residues" evidence="1">
    <location>
        <begin position="350"/>
        <end position="360"/>
    </location>
</feature>
<feature type="compositionally biased region" description="Polar residues" evidence="1">
    <location>
        <begin position="332"/>
        <end position="342"/>
    </location>
</feature>